<dbReference type="SUPFAM" id="SSF49313">
    <property type="entry name" value="Cadherin-like"/>
    <property type="match status" value="1"/>
</dbReference>
<gene>
    <name evidence="2" type="ORF">CROQUDRAFT_315180</name>
</gene>
<reference evidence="2" key="1">
    <citation type="submission" date="2013-11" db="EMBL/GenBank/DDBJ databases">
        <title>Genome sequence of the fusiform rust pathogen reveals effectors for host alternation and coevolution with pine.</title>
        <authorList>
            <consortium name="DOE Joint Genome Institute"/>
            <person name="Smith K."/>
            <person name="Pendleton A."/>
            <person name="Kubisiak T."/>
            <person name="Anderson C."/>
            <person name="Salamov A."/>
            <person name="Aerts A."/>
            <person name="Riley R."/>
            <person name="Clum A."/>
            <person name="Lindquist E."/>
            <person name="Ence D."/>
            <person name="Campbell M."/>
            <person name="Kronenberg Z."/>
            <person name="Feau N."/>
            <person name="Dhillon B."/>
            <person name="Hamelin R."/>
            <person name="Burleigh J."/>
            <person name="Smith J."/>
            <person name="Yandell M."/>
            <person name="Nelson C."/>
            <person name="Grigoriev I."/>
            <person name="Davis J."/>
        </authorList>
    </citation>
    <scope>NUCLEOTIDE SEQUENCE</scope>
    <source>
        <strain evidence="2">G11</strain>
    </source>
</reference>
<feature type="compositionally biased region" description="Acidic residues" evidence="1">
    <location>
        <begin position="47"/>
        <end position="56"/>
    </location>
</feature>
<protein>
    <submittedName>
        <fullName evidence="2">Uncharacterized protein</fullName>
    </submittedName>
</protein>
<feature type="compositionally biased region" description="Low complexity" evidence="1">
    <location>
        <begin position="458"/>
        <end position="476"/>
    </location>
</feature>
<feature type="compositionally biased region" description="Low complexity" evidence="1">
    <location>
        <begin position="410"/>
        <end position="437"/>
    </location>
</feature>
<comment type="caution">
    <text evidence="2">The sequence shown here is derived from an EMBL/GenBank/DDBJ whole genome shotgun (WGS) entry which is preliminary data.</text>
</comment>
<feature type="region of interest" description="Disordered" evidence="1">
    <location>
        <begin position="327"/>
        <end position="360"/>
    </location>
</feature>
<feature type="region of interest" description="Disordered" evidence="1">
    <location>
        <begin position="20"/>
        <end position="63"/>
    </location>
</feature>
<name>A0A9P6NRS1_9BASI</name>
<feature type="compositionally biased region" description="Pro residues" evidence="1">
    <location>
        <begin position="27"/>
        <end position="36"/>
    </location>
</feature>
<dbReference type="EMBL" id="MU167209">
    <property type="protein sequence ID" value="KAG0152186.1"/>
    <property type="molecule type" value="Genomic_DNA"/>
</dbReference>
<feature type="region of interest" description="Disordered" evidence="1">
    <location>
        <begin position="455"/>
        <end position="476"/>
    </location>
</feature>
<dbReference type="Proteomes" id="UP000886653">
    <property type="component" value="Unassembled WGS sequence"/>
</dbReference>
<dbReference type="GO" id="GO:0016020">
    <property type="term" value="C:membrane"/>
    <property type="evidence" value="ECO:0007669"/>
    <property type="project" value="InterPro"/>
</dbReference>
<evidence type="ECO:0000256" key="1">
    <source>
        <dbReference type="SAM" id="MobiDB-lite"/>
    </source>
</evidence>
<evidence type="ECO:0000313" key="3">
    <source>
        <dbReference type="Proteomes" id="UP000886653"/>
    </source>
</evidence>
<dbReference type="InterPro" id="IPR015919">
    <property type="entry name" value="Cadherin-like_sf"/>
</dbReference>
<feature type="compositionally biased region" description="Polar residues" evidence="1">
    <location>
        <begin position="344"/>
        <end position="360"/>
    </location>
</feature>
<dbReference type="GO" id="GO:0005509">
    <property type="term" value="F:calcium ion binding"/>
    <property type="evidence" value="ECO:0007669"/>
    <property type="project" value="InterPro"/>
</dbReference>
<feature type="region of interest" description="Disordered" evidence="1">
    <location>
        <begin position="373"/>
        <end position="398"/>
    </location>
</feature>
<proteinExistence type="predicted"/>
<feature type="compositionally biased region" description="Low complexity" evidence="1">
    <location>
        <begin position="385"/>
        <end position="398"/>
    </location>
</feature>
<feature type="region of interest" description="Disordered" evidence="1">
    <location>
        <begin position="410"/>
        <end position="441"/>
    </location>
</feature>
<feature type="compositionally biased region" description="Low complexity" evidence="1">
    <location>
        <begin position="329"/>
        <end position="343"/>
    </location>
</feature>
<keyword evidence="3" id="KW-1185">Reference proteome</keyword>
<evidence type="ECO:0000313" key="2">
    <source>
        <dbReference type="EMBL" id="KAG0152186.1"/>
    </source>
</evidence>
<dbReference type="AlphaFoldDB" id="A0A9P6NRS1"/>
<sequence length="556" mass="61448">MEMDQLMAAQANLELDLAQLSNMISSLPPPPPPPSAPENNSDGLLPVEEEEEEEAETSTSWNGNEEQINQLQAHIIQRVPSPPVNKQMGAASAGVSDELAAAFEPIFTSWLGRLCSDLDMKDSKGEPIHQTLMARKMQRLEESADFRPFKFRIQAFTNAFFEELVRCGFSEKDLPMKKVRQYLWSQTCISRFNEEGKKAKSKGNHVWHIEAQKIVNGQWNFLHFQRKIVGTPSNIGYIGKKWIWQPKVWDPQCSAHNIRAHFSTKGNGMPTWLSWKDNVLSGIPTFEDLGQQYEFLVVATTNHNSRRYTLKYPVKLEVRSADELDLVNSGPSTSTTTTASGGTFEQQQQVPSGNAFEQSTGSFEANTGVFEQVPRGAFEPPPPGTFEQPQPGGFEQSNSAFEQSSTTFESTSTTFEPAPTTFETTPTAFETTPTTFKQPPPPVTFEQVTTGVAQFDQTPTSTTTTATTTSSTTTTTDQMLHASPSSLYNNFNSSSSHEVRLATVRDDLLKGDPDTYVSAGRIVREAIVSEDPLERQFAAEVLKQAGSTGFGQEGLG</sequence>
<organism evidence="2 3">
    <name type="scientific">Cronartium quercuum f. sp. fusiforme G11</name>
    <dbReference type="NCBI Taxonomy" id="708437"/>
    <lineage>
        <taxon>Eukaryota</taxon>
        <taxon>Fungi</taxon>
        <taxon>Dikarya</taxon>
        <taxon>Basidiomycota</taxon>
        <taxon>Pucciniomycotina</taxon>
        <taxon>Pucciniomycetes</taxon>
        <taxon>Pucciniales</taxon>
        <taxon>Coleosporiaceae</taxon>
        <taxon>Cronartium</taxon>
    </lineage>
</organism>
<dbReference type="OrthoDB" id="5593376at2759"/>
<accession>A0A9P6NRS1</accession>